<dbReference type="Proteomes" id="UP000595140">
    <property type="component" value="Unassembled WGS sequence"/>
</dbReference>
<feature type="region of interest" description="Disordered" evidence="1">
    <location>
        <begin position="350"/>
        <end position="418"/>
    </location>
</feature>
<dbReference type="Gene3D" id="2.120.10.80">
    <property type="entry name" value="Kelch-type beta propeller"/>
    <property type="match status" value="1"/>
</dbReference>
<dbReference type="InterPro" id="IPR015915">
    <property type="entry name" value="Kelch-typ_b-propeller"/>
</dbReference>
<feature type="compositionally biased region" description="Acidic residues" evidence="1">
    <location>
        <begin position="399"/>
        <end position="412"/>
    </location>
</feature>
<gene>
    <name evidence="2" type="ORF">CCAM_LOCUS15623</name>
</gene>
<accession>A0A484LBP7</accession>
<evidence type="ECO:0000313" key="2">
    <source>
        <dbReference type="EMBL" id="VFQ73847.1"/>
    </source>
</evidence>
<organism evidence="2 3">
    <name type="scientific">Cuscuta campestris</name>
    <dbReference type="NCBI Taxonomy" id="132261"/>
    <lineage>
        <taxon>Eukaryota</taxon>
        <taxon>Viridiplantae</taxon>
        <taxon>Streptophyta</taxon>
        <taxon>Embryophyta</taxon>
        <taxon>Tracheophyta</taxon>
        <taxon>Spermatophyta</taxon>
        <taxon>Magnoliopsida</taxon>
        <taxon>eudicotyledons</taxon>
        <taxon>Gunneridae</taxon>
        <taxon>Pentapetalae</taxon>
        <taxon>asterids</taxon>
        <taxon>lamiids</taxon>
        <taxon>Solanales</taxon>
        <taxon>Convolvulaceae</taxon>
        <taxon>Cuscuteae</taxon>
        <taxon>Cuscuta</taxon>
        <taxon>Cuscuta subgen. Grammica</taxon>
        <taxon>Cuscuta sect. Cleistogrammica</taxon>
    </lineage>
</organism>
<dbReference type="SUPFAM" id="SSF117281">
    <property type="entry name" value="Kelch motif"/>
    <property type="match status" value="1"/>
</dbReference>
<dbReference type="AlphaFoldDB" id="A0A484LBP7"/>
<evidence type="ECO:0000256" key="1">
    <source>
        <dbReference type="SAM" id="MobiDB-lite"/>
    </source>
</evidence>
<sequence>MAESKQCVVFGVQLMKPSSGFDGLSWYGFDSSFSPVEALEGGYDSEDDCGYDFGAIFDLDAYYEVKLDDDSSIAKPLATLSGVRFGSTIGCWKDCLFRVGGNHYTEQKKRKIEEYSKKIKDSDPRWERFRMCTNRVDYWSPAEQECKWKLHSRLKQSRSGSKLLVLGQLMYVAGGASNFNFKNTDKAKKEASLIFMEVFNSEKRRWVAVANPPEDSHLMDELSVCAAWEGGGKLLFASMACTHFYAYKPASCSWERCDHLRFVKSALGSSTRHPGVVVGDHCLWLNWDLRGNFLIGLDLVKGRYFCINLAFERLLPKPSFKIYTPLLLHLRDGKLCLLWRDNTLYRVCSDEEEEESSSSSSDEDDDDDDSEEKEVDDDDSEEKEVYDDDSKEKEVTDNLFEEGEEEEEEEEESRMKKNEKDGWENYGGYRCNEFVIDFRRAYKKGSLKKANSYRPKATGCVTVKSRRKLIAPSLYHQLWHAFVMNVAVYKGTSGDQGKSESEAFPAMEVVASERELQAGAYPVLRPCKERRPNKRIKV</sequence>
<feature type="compositionally biased region" description="Acidic residues" evidence="1">
    <location>
        <begin position="350"/>
        <end position="387"/>
    </location>
</feature>
<evidence type="ECO:0000313" key="3">
    <source>
        <dbReference type="Proteomes" id="UP000595140"/>
    </source>
</evidence>
<keyword evidence="3" id="KW-1185">Reference proteome</keyword>
<dbReference type="EMBL" id="OOIL02001273">
    <property type="protein sequence ID" value="VFQ73847.1"/>
    <property type="molecule type" value="Genomic_DNA"/>
</dbReference>
<reference evidence="2 3" key="1">
    <citation type="submission" date="2018-04" db="EMBL/GenBank/DDBJ databases">
        <authorList>
            <person name="Vogel A."/>
        </authorList>
    </citation>
    <scope>NUCLEOTIDE SEQUENCE [LARGE SCALE GENOMIC DNA]</scope>
</reference>
<name>A0A484LBP7_9ASTE</name>
<proteinExistence type="predicted"/>
<protein>
    <submittedName>
        <fullName evidence="2">Uncharacterized protein</fullName>
    </submittedName>
</protein>